<organism evidence="4">
    <name type="scientific">Glycine max</name>
    <name type="common">Soybean</name>
    <name type="synonym">Glycine hispida</name>
    <dbReference type="NCBI Taxonomy" id="3847"/>
    <lineage>
        <taxon>Eukaryota</taxon>
        <taxon>Viridiplantae</taxon>
        <taxon>Streptophyta</taxon>
        <taxon>Embryophyta</taxon>
        <taxon>Tracheophyta</taxon>
        <taxon>Spermatophyta</taxon>
        <taxon>Magnoliopsida</taxon>
        <taxon>eudicotyledons</taxon>
        <taxon>Gunneridae</taxon>
        <taxon>Pentapetalae</taxon>
        <taxon>rosids</taxon>
        <taxon>fabids</taxon>
        <taxon>Fabales</taxon>
        <taxon>Fabaceae</taxon>
        <taxon>Papilionoideae</taxon>
        <taxon>50 kb inversion clade</taxon>
        <taxon>NPAAA clade</taxon>
        <taxon>indigoferoid/millettioid clade</taxon>
        <taxon>Phaseoleae</taxon>
        <taxon>Glycine</taxon>
        <taxon>Glycine subgen. Soja</taxon>
    </lineage>
</organism>
<dbReference type="EnsemblPlants" id="KRH10571">
    <property type="protein sequence ID" value="KRH10571"/>
    <property type="gene ID" value="GLYMA_15G055400"/>
</dbReference>
<feature type="region of interest" description="Disordered" evidence="1">
    <location>
        <begin position="65"/>
        <end position="86"/>
    </location>
</feature>
<dbReference type="GeneID" id="121173607"/>
<dbReference type="PANTHER" id="PTHR33882">
    <property type="entry name" value="PATHOGENIC TYPE III EFFECTOR AVIRULENCE FACTOR AVR AVRRPT-CLEAVAGE: CLEAVAGE SITE PROTEIN"/>
    <property type="match status" value="1"/>
</dbReference>
<accession>K7M9T1</accession>
<dbReference type="OMA" id="ARMENTG"/>
<proteinExistence type="predicted"/>
<evidence type="ECO:0000256" key="1">
    <source>
        <dbReference type="SAM" id="MobiDB-lite"/>
    </source>
</evidence>
<dbReference type="Proteomes" id="UP000008827">
    <property type="component" value="Chromosome 15"/>
</dbReference>
<reference evidence="3" key="3">
    <citation type="submission" date="2018-07" db="EMBL/GenBank/DDBJ databases">
        <title>WGS assembly of Glycine max.</title>
        <authorList>
            <person name="Schmutz J."/>
            <person name="Cannon S."/>
            <person name="Schlueter J."/>
            <person name="Ma J."/>
            <person name="Mitros T."/>
            <person name="Nelson W."/>
            <person name="Hyten D."/>
            <person name="Song Q."/>
            <person name="Thelen J."/>
            <person name="Cheng J."/>
            <person name="Xu D."/>
            <person name="Hellsten U."/>
            <person name="May G."/>
            <person name="Yu Y."/>
            <person name="Sakurai T."/>
            <person name="Umezawa T."/>
            <person name="Bhattacharyya M."/>
            <person name="Sandhu D."/>
            <person name="Valliyodan B."/>
            <person name="Lindquist E."/>
            <person name="Peto M."/>
            <person name="Grant D."/>
            <person name="Shu S."/>
            <person name="Goodstein D."/>
            <person name="Barry K."/>
            <person name="Futrell-Griggs M."/>
            <person name="Abernathy B."/>
            <person name="Du J."/>
            <person name="Tian Z."/>
            <person name="Zhu L."/>
            <person name="Gill N."/>
            <person name="Joshi T."/>
            <person name="Libault M."/>
            <person name="Sethuraman A."/>
            <person name="Zhang X."/>
            <person name="Shinozaki K."/>
            <person name="Nguyen H."/>
            <person name="Wing R."/>
            <person name="Cregan P."/>
            <person name="Specht J."/>
            <person name="Grimwood J."/>
            <person name="Rokhsar D."/>
            <person name="Stacey G."/>
            <person name="Shoemaker R."/>
            <person name="Jackson S."/>
        </authorList>
    </citation>
    <scope>NUCLEOTIDE SEQUENCE</scope>
    <source>
        <tissue evidence="3">Callus</tissue>
    </source>
</reference>
<protein>
    <recommendedName>
        <fullName evidence="2">RIN4 pathogenic type III effector avirulence factor Avr cleavage site domain-containing protein</fullName>
    </recommendedName>
</protein>
<dbReference type="InterPro" id="IPR008700">
    <property type="entry name" value="TypeIII_avirulence_cleave"/>
</dbReference>
<evidence type="ECO:0000313" key="5">
    <source>
        <dbReference type="Proteomes" id="UP000008827"/>
    </source>
</evidence>
<gene>
    <name evidence="4" type="primary">LOC121173607</name>
    <name evidence="3" type="ORF">GLYMA_15G055400</name>
</gene>
<sequence length="103" mass="11720">MEQKQQRPAMMSVPQFGGWDQKAPGATDYSMVFTQARANKKQQKTNLTEIKHRSLGNERDIANAKHGKAHHHHHVHGHSHAHEEPLVVGKKKILTYVNCCIRP</sequence>
<evidence type="ECO:0000259" key="2">
    <source>
        <dbReference type="Pfam" id="PF05627"/>
    </source>
</evidence>
<evidence type="ECO:0000313" key="3">
    <source>
        <dbReference type="EMBL" id="KRH10571.1"/>
    </source>
</evidence>
<dbReference type="Gramene" id="KRH10571">
    <property type="protein sequence ID" value="KRH10571"/>
    <property type="gene ID" value="GLYMA_15G055400"/>
</dbReference>
<reference evidence="3 4" key="1">
    <citation type="journal article" date="2010" name="Nature">
        <title>Genome sequence of the palaeopolyploid soybean.</title>
        <authorList>
            <person name="Schmutz J."/>
            <person name="Cannon S.B."/>
            <person name="Schlueter J."/>
            <person name="Ma J."/>
            <person name="Mitros T."/>
            <person name="Nelson W."/>
            <person name="Hyten D.L."/>
            <person name="Song Q."/>
            <person name="Thelen J.J."/>
            <person name="Cheng J."/>
            <person name="Xu D."/>
            <person name="Hellsten U."/>
            <person name="May G.D."/>
            <person name="Yu Y."/>
            <person name="Sakurai T."/>
            <person name="Umezawa T."/>
            <person name="Bhattacharyya M.K."/>
            <person name="Sandhu D."/>
            <person name="Valliyodan B."/>
            <person name="Lindquist E."/>
            <person name="Peto M."/>
            <person name="Grant D."/>
            <person name="Shu S."/>
            <person name="Goodstein D."/>
            <person name="Barry K."/>
            <person name="Futrell-Griggs M."/>
            <person name="Abernathy B."/>
            <person name="Du J."/>
            <person name="Tian Z."/>
            <person name="Zhu L."/>
            <person name="Gill N."/>
            <person name="Joshi T."/>
            <person name="Libault M."/>
            <person name="Sethuraman A."/>
            <person name="Zhang X.-C."/>
            <person name="Shinozaki K."/>
            <person name="Nguyen H.T."/>
            <person name="Wing R.A."/>
            <person name="Cregan P."/>
            <person name="Specht J."/>
            <person name="Grimwood J."/>
            <person name="Rokhsar D."/>
            <person name="Stacey G."/>
            <person name="Shoemaker R.C."/>
            <person name="Jackson S.A."/>
        </authorList>
    </citation>
    <scope>NUCLEOTIDE SEQUENCE [LARGE SCALE GENOMIC DNA]</scope>
    <source>
        <strain evidence="4">cv. Williams 82</strain>
        <tissue evidence="3">Callus</tissue>
    </source>
</reference>
<dbReference type="RefSeq" id="XP_040865816.1">
    <property type="nucleotide sequence ID" value="XM_041009882.1"/>
</dbReference>
<keyword evidence="5" id="KW-1185">Reference proteome</keyword>
<evidence type="ECO:0000313" key="4">
    <source>
        <dbReference type="EnsemblPlants" id="KRH10571"/>
    </source>
</evidence>
<dbReference type="PANTHER" id="PTHR33882:SF11">
    <property type="entry name" value="RPM1-INTERACTING PROTEIN 4 (RIN4) FAMILY PROTEIN"/>
    <property type="match status" value="1"/>
</dbReference>
<name>K7M9T1_SOYBN</name>
<dbReference type="OrthoDB" id="1885368at2759"/>
<dbReference type="EMBL" id="CM000848">
    <property type="protein sequence ID" value="KRH10571.1"/>
    <property type="molecule type" value="Genomic_DNA"/>
</dbReference>
<dbReference type="ExpressionAtlas" id="K7M9T1">
    <property type="expression patterns" value="baseline and differential"/>
</dbReference>
<feature type="compositionally biased region" description="Basic residues" evidence="1">
    <location>
        <begin position="65"/>
        <end position="79"/>
    </location>
</feature>
<dbReference type="AlphaFoldDB" id="K7M9T1"/>
<dbReference type="eggNOG" id="ENOG502S8D7">
    <property type="taxonomic scope" value="Eukaryota"/>
</dbReference>
<feature type="domain" description="RIN4 pathogenic type III effector avirulence factor Avr cleavage site" evidence="2">
    <location>
        <begin position="11"/>
        <end position="41"/>
    </location>
</feature>
<dbReference type="Pfam" id="PF05627">
    <property type="entry name" value="AvrRpt-cleavage"/>
    <property type="match status" value="1"/>
</dbReference>
<reference evidence="4" key="2">
    <citation type="submission" date="2018-02" db="UniProtKB">
        <authorList>
            <consortium name="EnsemblPlants"/>
        </authorList>
    </citation>
    <scope>IDENTIFICATION</scope>
    <source>
        <strain evidence="4">Williams 82</strain>
    </source>
</reference>
<dbReference type="PaxDb" id="3847-GLYMA15G06090.2"/>